<dbReference type="KEGG" id="vg:1494826"/>
<reference evidence="1 2" key="1">
    <citation type="journal article" date="2000" name="Virology">
        <title>Complete genomic sequence of the Amsacta moorei entomopoxvirus: analysis and comparison with other poxviruses.</title>
        <authorList>
            <person name="Bawden A.L."/>
            <person name="Glassberg K.J."/>
            <person name="Diggans J."/>
            <person name="Shaw R."/>
            <person name="Farmerie W."/>
            <person name="Moyer R.W."/>
        </authorList>
    </citation>
    <scope>NUCLEOTIDE SEQUENCE [LARGE SCALE GENOMIC DNA]</scope>
</reference>
<dbReference type="EMBL" id="AF250284">
    <property type="protein sequence ID" value="AAG02942.1"/>
    <property type="molecule type" value="Genomic_DNA"/>
</dbReference>
<organismHost>
    <name type="scientific">Amsacta</name>
    <dbReference type="NCBI Taxonomy" id="340055"/>
</organismHost>
<keyword evidence="2" id="KW-1185">Reference proteome</keyword>
<gene>
    <name evidence="1" type="primary">AMV236</name>
</gene>
<sequence>MIIDINNIYNNIYNNILYYLNIIYRNVIFPFKKYIFLNYSIEIINLLSEDEMFTLYANLYKFIKNDNFVDIIKKIKKIIDLSQNIIINKTTNDAINNIYNKINENESDQIDSILNISQEIINEFKNIYINIKNDENVNNINILIDDLSYYLQNIINDENFINVKNEIYKIHNNKNKTIIKIREHIDNNVIFKLLFVFTENLLNLYLKINN</sequence>
<proteinExistence type="predicted"/>
<dbReference type="GeneID" id="1494826"/>
<dbReference type="OrthoDB" id="41566at10239"/>
<accession>Q9EMH0</accession>
<organism evidence="1 2">
    <name type="scientific">Amsacta moorei entomopoxvirus</name>
    <name type="common">AmEPV</name>
    <dbReference type="NCBI Taxonomy" id="28321"/>
    <lineage>
        <taxon>Viruses</taxon>
        <taxon>Varidnaviria</taxon>
        <taxon>Bamfordvirae</taxon>
        <taxon>Nucleocytoviricota</taxon>
        <taxon>Pokkesviricetes</taxon>
        <taxon>Chitovirales</taxon>
        <taxon>Poxviridae</taxon>
        <taxon>Entomopoxvirinae</taxon>
        <taxon>Betaentomopoxvirus</taxon>
    </lineage>
</organism>
<evidence type="ECO:0000313" key="1">
    <source>
        <dbReference type="EMBL" id="AAG02942.1"/>
    </source>
</evidence>
<name>Q9EMH0_AMEPV</name>
<dbReference type="Proteomes" id="UP000000872">
    <property type="component" value="Segment"/>
</dbReference>
<evidence type="ECO:0000313" key="2">
    <source>
        <dbReference type="Proteomes" id="UP000000872"/>
    </source>
</evidence>
<protein>
    <submittedName>
        <fullName evidence="1">AMV236</fullName>
    </submittedName>
</protein>
<dbReference type="RefSeq" id="NP_065018.1">
    <property type="nucleotide sequence ID" value="NC_002520.1"/>
</dbReference>